<accession>A0ABX2ANR7</accession>
<feature type="chain" id="PRO_5046561361" evidence="1">
    <location>
        <begin position="25"/>
        <end position="282"/>
    </location>
</feature>
<gene>
    <name evidence="2" type="ORF">HPS56_09620</name>
</gene>
<feature type="signal peptide" evidence="1">
    <location>
        <begin position="1"/>
        <end position="24"/>
    </location>
</feature>
<dbReference type="PROSITE" id="PS51257">
    <property type="entry name" value="PROKAR_LIPOPROTEIN"/>
    <property type="match status" value="1"/>
</dbReference>
<evidence type="ECO:0000313" key="2">
    <source>
        <dbReference type="EMBL" id="NPD92593.1"/>
    </source>
</evidence>
<dbReference type="Proteomes" id="UP000714420">
    <property type="component" value="Unassembled WGS sequence"/>
</dbReference>
<dbReference type="RefSeq" id="WP_172275919.1">
    <property type="nucleotide sequence ID" value="NZ_CASGMU010000013.1"/>
</dbReference>
<proteinExistence type="predicted"/>
<dbReference type="Pfam" id="PF14125">
    <property type="entry name" value="DUF4292"/>
    <property type="match status" value="1"/>
</dbReference>
<dbReference type="InterPro" id="IPR025634">
    <property type="entry name" value="DUF4292"/>
</dbReference>
<evidence type="ECO:0000313" key="3">
    <source>
        <dbReference type="Proteomes" id="UP000714420"/>
    </source>
</evidence>
<organism evidence="2 3">
    <name type="scientific">Xylanibacter muris</name>
    <dbReference type="NCBI Taxonomy" id="2736290"/>
    <lineage>
        <taxon>Bacteria</taxon>
        <taxon>Pseudomonadati</taxon>
        <taxon>Bacteroidota</taxon>
        <taxon>Bacteroidia</taxon>
        <taxon>Bacteroidales</taxon>
        <taxon>Prevotellaceae</taxon>
        <taxon>Xylanibacter</taxon>
    </lineage>
</organism>
<reference evidence="2 3" key="1">
    <citation type="submission" date="2020-05" db="EMBL/GenBank/DDBJ databases">
        <title>Distinct polysaccharide utilization as determinants for interspecies competition between intestinal Prevotella spp.</title>
        <authorList>
            <person name="Galvez E.J.C."/>
            <person name="Iljazovic A."/>
            <person name="Strowig T."/>
        </authorList>
    </citation>
    <scope>NUCLEOTIDE SEQUENCE [LARGE SCALE GENOMIC DNA]</scope>
    <source>
        <strain evidence="2 3">PMUR</strain>
    </source>
</reference>
<keyword evidence="1" id="KW-0732">Signal</keyword>
<sequence length="282" mass="31618">MKCSRIFVVAAIALLLLGSCGTKKVVENVNVPDESVQTKDMRMLRKVHGNAVNEMFVTSKVKVNVGMGSKDISLTGSLKMKRDDVIRIQLVAFGLVEVGQLEITKDYILVVDRMHKRYMKADYSKLSFLKNSGLGFYSLQSLFWNELFLPGHNKVTDGELGSFDTSGQGNDIVISYRRGGMACRWTAGQTDGLIRKTSVEYGAQAGKKSELVWGYSDFKPFGGGKYPTGNKVTLVIPGKKELRLEINLRNVDNDRKWDTRMKIPAKYKEVNTDEILPLLMKF</sequence>
<evidence type="ECO:0000256" key="1">
    <source>
        <dbReference type="SAM" id="SignalP"/>
    </source>
</evidence>
<protein>
    <submittedName>
        <fullName evidence="2">DUF4292 domain-containing protein</fullName>
    </submittedName>
</protein>
<dbReference type="EMBL" id="JABKKF010000009">
    <property type="protein sequence ID" value="NPD92593.1"/>
    <property type="molecule type" value="Genomic_DNA"/>
</dbReference>
<name>A0ABX2ANR7_9BACT</name>
<comment type="caution">
    <text evidence="2">The sequence shown here is derived from an EMBL/GenBank/DDBJ whole genome shotgun (WGS) entry which is preliminary data.</text>
</comment>
<keyword evidence="3" id="KW-1185">Reference proteome</keyword>